<feature type="compositionally biased region" description="Basic and acidic residues" evidence="4">
    <location>
        <begin position="198"/>
        <end position="207"/>
    </location>
</feature>
<evidence type="ECO:0000256" key="2">
    <source>
        <dbReference type="ARBA" id="ARBA00022670"/>
    </source>
</evidence>
<sequence>MPVEHSSSTSPHEMQDDRLPLYRVAFEGERTAHWALFVPEQIGGHKGTLVHVGVEKEARCGSNRTSGPEDNRKSIRGCNLASNHTGKVEKYALECHNFKMRGSGAESCFPIANAFVTLPQLRRAAEEVFKRKSYNLLTNNCQHFCIDVVTYLHQIYPQSVPRSAVDDVLARAQGLTNISYMLRRTQLHEEGTDEESDRGDRPRFSID</sequence>
<evidence type="ECO:0000259" key="5">
    <source>
        <dbReference type="Pfam" id="PF05903"/>
    </source>
</evidence>
<evidence type="ECO:0000256" key="4">
    <source>
        <dbReference type="SAM" id="MobiDB-lite"/>
    </source>
</evidence>
<feature type="region of interest" description="Disordered" evidence="4">
    <location>
        <begin position="186"/>
        <end position="207"/>
    </location>
</feature>
<comment type="similarity">
    <text evidence="1">Belongs to the DeSI family.</text>
</comment>
<evidence type="ECO:0000313" key="6">
    <source>
        <dbReference type="EMBL" id="JAV80846.1"/>
    </source>
</evidence>
<name>A0A1Y1MAD1_PHOPY</name>
<proteinExistence type="inferred from homology"/>
<dbReference type="InterPro" id="IPR008580">
    <property type="entry name" value="PPPDE_dom"/>
</dbReference>
<dbReference type="Gene3D" id="3.90.1720.30">
    <property type="entry name" value="PPPDE domains"/>
    <property type="match status" value="1"/>
</dbReference>
<feature type="domain" description="PPPDE" evidence="5">
    <location>
        <begin position="124"/>
        <end position="154"/>
    </location>
</feature>
<dbReference type="Pfam" id="PF05903">
    <property type="entry name" value="Peptidase_C97"/>
    <property type="match status" value="1"/>
</dbReference>
<keyword evidence="3" id="KW-0378">Hydrolase</keyword>
<evidence type="ECO:0000256" key="1">
    <source>
        <dbReference type="ARBA" id="ARBA00008140"/>
    </source>
</evidence>
<reference evidence="6" key="1">
    <citation type="journal article" date="2016" name="Sci. Rep.">
        <title>Molecular characterization of firefly nuptial gifts: a multi-omics approach sheds light on postcopulatory sexual selection.</title>
        <authorList>
            <person name="Al-Wathiqui N."/>
            <person name="Fallon T.R."/>
            <person name="South A."/>
            <person name="Weng J.K."/>
            <person name="Lewis S.M."/>
        </authorList>
    </citation>
    <scope>NUCLEOTIDE SEQUENCE</scope>
</reference>
<dbReference type="EMBL" id="GEZM01040474">
    <property type="protein sequence ID" value="JAV80846.1"/>
    <property type="molecule type" value="Transcribed_RNA"/>
</dbReference>
<organism evidence="6">
    <name type="scientific">Photinus pyralis</name>
    <name type="common">Common eastern firefly</name>
    <name type="synonym">Lampyris pyralis</name>
    <dbReference type="NCBI Taxonomy" id="7054"/>
    <lineage>
        <taxon>Eukaryota</taxon>
        <taxon>Metazoa</taxon>
        <taxon>Ecdysozoa</taxon>
        <taxon>Arthropoda</taxon>
        <taxon>Hexapoda</taxon>
        <taxon>Insecta</taxon>
        <taxon>Pterygota</taxon>
        <taxon>Neoptera</taxon>
        <taxon>Endopterygota</taxon>
        <taxon>Coleoptera</taxon>
        <taxon>Polyphaga</taxon>
        <taxon>Elateriformia</taxon>
        <taxon>Elateroidea</taxon>
        <taxon>Lampyridae</taxon>
        <taxon>Lampyrinae</taxon>
        <taxon>Photinus</taxon>
    </lineage>
</organism>
<dbReference type="InterPro" id="IPR042266">
    <property type="entry name" value="PPPDE_sf"/>
</dbReference>
<dbReference type="GO" id="GO:0006508">
    <property type="term" value="P:proteolysis"/>
    <property type="evidence" value="ECO:0007669"/>
    <property type="project" value="UniProtKB-KW"/>
</dbReference>
<keyword evidence="2" id="KW-0645">Protease</keyword>
<evidence type="ECO:0000256" key="3">
    <source>
        <dbReference type="ARBA" id="ARBA00022801"/>
    </source>
</evidence>
<dbReference type="GO" id="GO:0008233">
    <property type="term" value="F:peptidase activity"/>
    <property type="evidence" value="ECO:0007669"/>
    <property type="project" value="UniProtKB-KW"/>
</dbReference>
<protein>
    <recommendedName>
        <fullName evidence="5">PPPDE domain-containing protein</fullName>
    </recommendedName>
</protein>
<dbReference type="AlphaFoldDB" id="A0A1Y1MAD1"/>
<accession>A0A1Y1MAD1</accession>